<reference evidence="1" key="1">
    <citation type="submission" date="2017-09" db="EMBL/GenBank/DDBJ databases">
        <title>Polyketide synthases of a Diaporthe helianthi virulent isolate.</title>
        <authorList>
            <person name="Baroncelli R."/>
        </authorList>
    </citation>
    <scope>NUCLEOTIDE SEQUENCE [LARGE SCALE GENOMIC DNA]</scope>
    <source>
        <strain evidence="1">7/96</strain>
    </source>
</reference>
<organism evidence="1 2">
    <name type="scientific">Diaporthe helianthi</name>
    <dbReference type="NCBI Taxonomy" id="158607"/>
    <lineage>
        <taxon>Eukaryota</taxon>
        <taxon>Fungi</taxon>
        <taxon>Dikarya</taxon>
        <taxon>Ascomycota</taxon>
        <taxon>Pezizomycotina</taxon>
        <taxon>Sordariomycetes</taxon>
        <taxon>Sordariomycetidae</taxon>
        <taxon>Diaporthales</taxon>
        <taxon>Diaporthaceae</taxon>
        <taxon>Diaporthe</taxon>
    </lineage>
</organism>
<gene>
    <name evidence="1" type="ORF">DHEL01_v204507</name>
</gene>
<evidence type="ECO:0000313" key="2">
    <source>
        <dbReference type="Proteomes" id="UP000094444"/>
    </source>
</evidence>
<dbReference type="InterPro" id="IPR025444">
    <property type="entry name" value="Monooxy_af470"/>
</dbReference>
<evidence type="ECO:0000313" key="1">
    <source>
        <dbReference type="EMBL" id="POS77092.1"/>
    </source>
</evidence>
<dbReference type="Pfam" id="PF13826">
    <property type="entry name" value="Monooxy_af470-like"/>
    <property type="match status" value="1"/>
</dbReference>
<keyword evidence="2" id="KW-1185">Reference proteome</keyword>
<protein>
    <recommendedName>
        <fullName evidence="3">Monooxygenase</fullName>
    </recommendedName>
</protein>
<sequence length="299" mass="32820">MTAGDFKPIFTTTSSPVEERPPPVLEAFFKDSFKLPTILALGGLLQTIASTILPARYALAPLLLLLGRALISTIIQARSPKDNPFTLGVVPGRVSAQLPSRTSGAFGAKPAAEPLVVFHLGVRINHPLGLVSPGAKEIGDYFTAMIKSLERRRDEFGMLHITNWRSAERSSNNTIMIIAYFRDVAGLNEFAHDKAHRDAWDWYLRFARKEGNSHLGIFHETFVSRAGDYETIYVDCAPTLLGAANVRVNVDDNSSEKGPEEPGKETWVRPLVSASHSALRSQQGRMGTALPFEGNADMY</sequence>
<dbReference type="EMBL" id="MAVT02000301">
    <property type="protein sequence ID" value="POS77092.1"/>
    <property type="molecule type" value="Genomic_DNA"/>
</dbReference>
<evidence type="ECO:0008006" key="3">
    <source>
        <dbReference type="Google" id="ProtNLM"/>
    </source>
</evidence>
<dbReference type="Proteomes" id="UP000094444">
    <property type="component" value="Unassembled WGS sequence"/>
</dbReference>
<dbReference type="AlphaFoldDB" id="A0A2P5I3K4"/>
<accession>A0A2P5I3K4</accession>
<proteinExistence type="predicted"/>
<dbReference type="STRING" id="158607.A0A2P5I3K4"/>
<name>A0A2P5I3K4_DIAHE</name>
<comment type="caution">
    <text evidence="1">The sequence shown here is derived from an EMBL/GenBank/DDBJ whole genome shotgun (WGS) entry which is preliminary data.</text>
</comment>
<dbReference type="OrthoDB" id="3202396at2759"/>
<dbReference type="InParanoid" id="A0A2P5I3K4"/>